<protein>
    <submittedName>
        <fullName evidence="3">Cyclase/dehydrase</fullName>
    </submittedName>
</protein>
<comment type="caution">
    <text evidence="3">The sequence shown here is derived from an EMBL/GenBank/DDBJ whole genome shotgun (WGS) entry which is preliminary data.</text>
</comment>
<proteinExistence type="predicted"/>
<reference evidence="3" key="2">
    <citation type="submission" date="2021-04" db="EMBL/GenBank/DDBJ databases">
        <authorList>
            <person name="Podell S."/>
        </authorList>
    </citation>
    <scope>NUCLEOTIDE SEQUENCE</scope>
    <source>
        <strain evidence="3">Hildebrandi</strain>
    </source>
</reference>
<dbReference type="Pfam" id="PF10604">
    <property type="entry name" value="Polyketide_cyc2"/>
    <property type="match status" value="1"/>
</dbReference>
<dbReference type="EMBL" id="JAGRRH010000016">
    <property type="protein sequence ID" value="KAG7353736.1"/>
    <property type="molecule type" value="Genomic_DNA"/>
</dbReference>
<organism evidence="3 4">
    <name type="scientific">Nitzschia inconspicua</name>
    <dbReference type="NCBI Taxonomy" id="303405"/>
    <lineage>
        <taxon>Eukaryota</taxon>
        <taxon>Sar</taxon>
        <taxon>Stramenopiles</taxon>
        <taxon>Ochrophyta</taxon>
        <taxon>Bacillariophyta</taxon>
        <taxon>Bacillariophyceae</taxon>
        <taxon>Bacillariophycidae</taxon>
        <taxon>Bacillariales</taxon>
        <taxon>Bacillariaceae</taxon>
        <taxon>Nitzschia</taxon>
    </lineage>
</organism>
<dbReference type="InterPro" id="IPR047137">
    <property type="entry name" value="ORF3"/>
</dbReference>
<dbReference type="PANTHER" id="PTHR33824">
    <property type="entry name" value="POLYKETIDE CYCLASE/DEHYDRASE AND LIPID TRANSPORT SUPERFAMILY PROTEIN"/>
    <property type="match status" value="1"/>
</dbReference>
<evidence type="ECO:0000313" key="4">
    <source>
        <dbReference type="Proteomes" id="UP000693970"/>
    </source>
</evidence>
<feature type="region of interest" description="Disordered" evidence="1">
    <location>
        <begin position="105"/>
        <end position="134"/>
    </location>
</feature>
<dbReference type="OrthoDB" id="47798at2759"/>
<dbReference type="PANTHER" id="PTHR33824:SF7">
    <property type="entry name" value="POLYKETIDE CYCLASE_DEHYDRASE AND LIPID TRANSPORT SUPERFAMILY PROTEIN"/>
    <property type="match status" value="1"/>
</dbReference>
<feature type="chain" id="PRO_5039954879" evidence="2">
    <location>
        <begin position="30"/>
        <end position="299"/>
    </location>
</feature>
<evidence type="ECO:0000256" key="1">
    <source>
        <dbReference type="SAM" id="MobiDB-lite"/>
    </source>
</evidence>
<gene>
    <name evidence="3" type="ORF">IV203_003091</name>
</gene>
<dbReference type="AlphaFoldDB" id="A0A9K3L2W6"/>
<keyword evidence="4" id="KW-1185">Reference proteome</keyword>
<evidence type="ECO:0000256" key="2">
    <source>
        <dbReference type="SAM" id="SignalP"/>
    </source>
</evidence>
<sequence>MTIAEPATRRFHLSITVGLIMFLFPSVTATNSFSCVNPSRNTCASSTFLGASTFLHGLPTLGFVFPSSATIQRPSQSVYNKSENRNILASLSSSSGWLDTSSPRLGSVTKANNNDQDSIDAETDDLNNPFHNNPDIPQRRLIEVSSRIELPFSVYDAYDAYADLPRQPTWSSWLDSVVIKTDNPNESVWTMKFLGIRYSWTAVAVQNKRPHTIQWKSITGLQNFGTVRFYEKDDDSTSFMTMSMTFVAPRAVSLAFQKSKALAKYVEQKMITQSLEEFRNIVSQEVNSKQRNLTSVGEE</sequence>
<reference evidence="3" key="1">
    <citation type="journal article" date="2021" name="Sci. Rep.">
        <title>Diploid genomic architecture of Nitzschia inconspicua, an elite biomass production diatom.</title>
        <authorList>
            <person name="Oliver A."/>
            <person name="Podell S."/>
            <person name="Pinowska A."/>
            <person name="Traller J.C."/>
            <person name="Smith S.R."/>
            <person name="McClure R."/>
            <person name="Beliaev A."/>
            <person name="Bohutskyi P."/>
            <person name="Hill E.A."/>
            <person name="Rabines A."/>
            <person name="Zheng H."/>
            <person name="Allen L.Z."/>
            <person name="Kuo A."/>
            <person name="Grigoriev I.V."/>
            <person name="Allen A.E."/>
            <person name="Hazlebeck D."/>
            <person name="Allen E.E."/>
        </authorList>
    </citation>
    <scope>NUCLEOTIDE SEQUENCE</scope>
    <source>
        <strain evidence="3">Hildebrandi</strain>
    </source>
</reference>
<evidence type="ECO:0000313" key="3">
    <source>
        <dbReference type="EMBL" id="KAG7353736.1"/>
    </source>
</evidence>
<accession>A0A9K3L2W6</accession>
<dbReference type="InterPro" id="IPR019587">
    <property type="entry name" value="Polyketide_cyclase/dehydratase"/>
</dbReference>
<name>A0A9K3L2W6_9STRA</name>
<keyword evidence="2" id="KW-0732">Signal</keyword>
<feature type="signal peptide" evidence="2">
    <location>
        <begin position="1"/>
        <end position="29"/>
    </location>
</feature>
<dbReference type="Proteomes" id="UP000693970">
    <property type="component" value="Unassembled WGS sequence"/>
</dbReference>